<protein>
    <recommendedName>
        <fullName evidence="4">Outer membrane protein beta-barrel domain-containing protein</fullName>
    </recommendedName>
</protein>
<dbReference type="Proteomes" id="UP000651668">
    <property type="component" value="Unassembled WGS sequence"/>
</dbReference>
<reference evidence="2" key="1">
    <citation type="journal article" date="2014" name="Int. J. Syst. Evol. Microbiol.">
        <title>Complete genome sequence of Corynebacterium casei LMG S-19264T (=DSM 44701T), isolated from a smear-ripened cheese.</title>
        <authorList>
            <consortium name="US DOE Joint Genome Institute (JGI-PGF)"/>
            <person name="Walter F."/>
            <person name="Albersmeier A."/>
            <person name="Kalinowski J."/>
            <person name="Ruckert C."/>
        </authorList>
    </citation>
    <scope>NUCLEOTIDE SEQUENCE</scope>
    <source>
        <strain evidence="2">CGMCC 1.15343</strain>
    </source>
</reference>
<dbReference type="AlphaFoldDB" id="A0A916XFA6"/>
<name>A0A916XFA6_9SPHI</name>
<evidence type="ECO:0000256" key="1">
    <source>
        <dbReference type="SAM" id="SignalP"/>
    </source>
</evidence>
<evidence type="ECO:0008006" key="4">
    <source>
        <dbReference type="Google" id="ProtNLM"/>
    </source>
</evidence>
<gene>
    <name evidence="2" type="ORF">GCM10011387_21390</name>
</gene>
<comment type="caution">
    <text evidence="2">The sequence shown here is derived from an EMBL/GenBank/DDBJ whole genome shotgun (WGS) entry which is preliminary data.</text>
</comment>
<accession>A0A916XFA6</accession>
<sequence>MIRGYKLVILLLSSSLGCALGNECFAQDKPVRKDKLYFRSGFGFSAPVAESRQFLDAKFSTSLGGLLFLGNQNFFFYPKIGLNAYGYDQLNLDAGSANRIIHSRSTTYLLSLDLGYRKTINHFGVYGFGGAGGGIILLPKLRTPDDGVISMYNSSNFVSLLEVGLGADYSFGNVLLFAEASYTQGLNKLEEQRYKAIPISIGVRTNITRIFFKK</sequence>
<organism evidence="2 3">
    <name type="scientific">Pedobacter quisquiliarum</name>
    <dbReference type="NCBI Taxonomy" id="1834438"/>
    <lineage>
        <taxon>Bacteria</taxon>
        <taxon>Pseudomonadati</taxon>
        <taxon>Bacteroidota</taxon>
        <taxon>Sphingobacteriia</taxon>
        <taxon>Sphingobacteriales</taxon>
        <taxon>Sphingobacteriaceae</taxon>
        <taxon>Pedobacter</taxon>
    </lineage>
</organism>
<dbReference type="PROSITE" id="PS51257">
    <property type="entry name" value="PROKAR_LIPOPROTEIN"/>
    <property type="match status" value="1"/>
</dbReference>
<feature type="signal peptide" evidence="1">
    <location>
        <begin position="1"/>
        <end position="19"/>
    </location>
</feature>
<proteinExistence type="predicted"/>
<evidence type="ECO:0000313" key="2">
    <source>
        <dbReference type="EMBL" id="GGC67690.1"/>
    </source>
</evidence>
<dbReference type="RefSeq" id="WP_188626889.1">
    <property type="nucleotide sequence ID" value="NZ_BMIL01000006.1"/>
</dbReference>
<keyword evidence="3" id="KW-1185">Reference proteome</keyword>
<dbReference type="EMBL" id="BMIL01000006">
    <property type="protein sequence ID" value="GGC67690.1"/>
    <property type="molecule type" value="Genomic_DNA"/>
</dbReference>
<feature type="chain" id="PRO_5037688420" description="Outer membrane protein beta-barrel domain-containing protein" evidence="1">
    <location>
        <begin position="20"/>
        <end position="214"/>
    </location>
</feature>
<evidence type="ECO:0000313" key="3">
    <source>
        <dbReference type="Proteomes" id="UP000651668"/>
    </source>
</evidence>
<reference evidence="2" key="2">
    <citation type="submission" date="2020-09" db="EMBL/GenBank/DDBJ databases">
        <authorList>
            <person name="Sun Q."/>
            <person name="Zhou Y."/>
        </authorList>
    </citation>
    <scope>NUCLEOTIDE SEQUENCE</scope>
    <source>
        <strain evidence="2">CGMCC 1.15343</strain>
    </source>
</reference>
<keyword evidence="1" id="KW-0732">Signal</keyword>